<dbReference type="CDD" id="cd03143">
    <property type="entry name" value="A4_beta-galactosidase_middle_domain"/>
    <property type="match status" value="1"/>
</dbReference>
<feature type="domain" description="Beta-galactosidase C-terminal" evidence="9">
    <location>
        <begin position="603"/>
        <end position="652"/>
    </location>
</feature>
<keyword evidence="11" id="KW-1185">Reference proteome</keyword>
<dbReference type="Gene3D" id="3.40.50.880">
    <property type="match status" value="1"/>
</dbReference>
<name>A0A511JNE2_9CELL</name>
<sequence>MSFEELTRDRGILYGGDYNPEQWAPDVWREDVALMREAGVNLVTVGVFSWATLEPSPGVLRWGWLDEVLDLLHESGIAVDLATPSASPPPWLARLDPTTSSVDASGVRMSVGSRNQFCPGSAVYRDHVAAFVTALVERYAAHPAVAMWHVGNEFGQACFCDLCADRFRTWLEDRYGDLDGLNRAWGTAFWSQRYGAWREIVPPRTAPYVHNPTQLLDFRRFTSDQLRDVYRLQAEIIRASSSAPVTTNAMGFFPLVDQFSWADDLDVVADDHYADPADPSAPVRAALTHDLTRGVGGGRPWALLEQAAGAVSWRPHNLPKPGGGMLRDSLRAVAHGADAVCYFQWRASAQGSERFHSAMLPHAGPDTDLHRAVREQGRLLGRLRAVVGTAVDARVALVFDWPSLWAGEADSVPSTRLRVPDQLAAYHEPFWRAGIATDVVPPGADLDGYDLVVVPLLHLVSDSDAANVARVVERGGTLLVGPFSGIADEDQRIRQGRFPVPWAGVLDASGEEHRPLPAAGVPVRSERYGAFTASLWSERLSVDGAEVLATYAGAGLDGCPAIVRQGGAWYVSTVPPAPVLAAIVADCVAAAGVAPPVADVPDDVEVAVRGGLLFVLNHGDSPAELAWTGHDLLTATDVDGGLRLAAGGAAVLARRGSGAAPRGQDRREEAGLGGLVPGEPADRHVDGDGTDGVRGQVDGGEGLGLPEGHVLRADGHDGDVPGHVLAAGAQGLEHRGQGDLVVHDDGGDVRQRREHLVDRLDRAAVGGLAGLEDGVEAEPGGLLREPAHEARGVGGPSAEHRAGGADERDLPVPEPGEVVHGGPSGGLEVQVDAREPGGVAGQADEHGGLALPAQDGQPGVLGLDVHHDHRVDHRAGGDPFDPVVVVLGEQQHVVLERLRARDDAGDELHDDAHVDVDAQRGHQREDLGALRRERAGARVGSVVELADGALDPGAGLGGDRSLAGERVGHGRHGDSRHARHVVDRRHLVIPSSTPAGATLASRTAVETTDVSPSPWTVFTLPFNVIPASKRFDDGTGPLTHDAKAPR</sequence>
<dbReference type="Gene3D" id="2.60.40.1180">
    <property type="entry name" value="Golgi alpha-mannosidase II"/>
    <property type="match status" value="1"/>
</dbReference>
<evidence type="ECO:0000256" key="5">
    <source>
        <dbReference type="ARBA" id="ARBA00023295"/>
    </source>
</evidence>
<feature type="domain" description="Beta-galactosidase trimerisation" evidence="8">
    <location>
        <begin position="393"/>
        <end position="593"/>
    </location>
</feature>
<feature type="domain" description="Glycoside hydrolase family 42 N-terminal" evidence="7">
    <location>
        <begin position="17"/>
        <end position="379"/>
    </location>
</feature>
<comment type="caution">
    <text evidence="10">The sequence shown here is derived from an EMBL/GenBank/DDBJ whole genome shotgun (WGS) entry which is preliminary data.</text>
</comment>
<dbReference type="Proteomes" id="UP000321049">
    <property type="component" value="Unassembled WGS sequence"/>
</dbReference>
<dbReference type="SUPFAM" id="SSF51445">
    <property type="entry name" value="(Trans)glycosidases"/>
    <property type="match status" value="1"/>
</dbReference>
<dbReference type="InterPro" id="IPR003476">
    <property type="entry name" value="Glyco_hydro_42"/>
</dbReference>
<evidence type="ECO:0000256" key="4">
    <source>
        <dbReference type="ARBA" id="ARBA00022801"/>
    </source>
</evidence>
<keyword evidence="4" id="KW-0378">Hydrolase</keyword>
<dbReference type="InterPro" id="IPR017853">
    <property type="entry name" value="GH"/>
</dbReference>
<proteinExistence type="inferred from homology"/>
<evidence type="ECO:0000313" key="10">
    <source>
        <dbReference type="EMBL" id="GEL99375.1"/>
    </source>
</evidence>
<dbReference type="Pfam" id="PF02449">
    <property type="entry name" value="Glyco_hydro_42"/>
    <property type="match status" value="1"/>
</dbReference>
<accession>A0A511JNE2</accession>
<dbReference type="Gene3D" id="3.20.20.80">
    <property type="entry name" value="Glycosidases"/>
    <property type="match status" value="1"/>
</dbReference>
<evidence type="ECO:0000259" key="8">
    <source>
        <dbReference type="Pfam" id="PF08532"/>
    </source>
</evidence>
<dbReference type="EMBL" id="BJWH01000016">
    <property type="protein sequence ID" value="GEL99375.1"/>
    <property type="molecule type" value="Genomic_DNA"/>
</dbReference>
<gene>
    <name evidence="10" type="ORF">CTE05_29220</name>
</gene>
<dbReference type="PANTHER" id="PTHR36447">
    <property type="entry name" value="BETA-GALACTOSIDASE GANA"/>
    <property type="match status" value="1"/>
</dbReference>
<dbReference type="InterPro" id="IPR013738">
    <property type="entry name" value="Beta_galactosidase_Trimer"/>
</dbReference>
<dbReference type="InterPro" id="IPR029062">
    <property type="entry name" value="Class_I_gatase-like"/>
</dbReference>
<dbReference type="InterPro" id="IPR013739">
    <property type="entry name" value="Beta_galactosidase_C"/>
</dbReference>
<dbReference type="GO" id="GO:0004565">
    <property type="term" value="F:beta-galactosidase activity"/>
    <property type="evidence" value="ECO:0007669"/>
    <property type="project" value="UniProtKB-EC"/>
</dbReference>
<evidence type="ECO:0000256" key="1">
    <source>
        <dbReference type="ARBA" id="ARBA00001412"/>
    </source>
</evidence>
<dbReference type="Pfam" id="PF08532">
    <property type="entry name" value="Glyco_hydro_42M"/>
    <property type="match status" value="1"/>
</dbReference>
<reference evidence="10 11" key="1">
    <citation type="submission" date="2019-07" db="EMBL/GenBank/DDBJ databases">
        <title>Whole genome shotgun sequence of Cellulomonas terrae NBRC 100819.</title>
        <authorList>
            <person name="Hosoyama A."/>
            <person name="Uohara A."/>
            <person name="Ohji S."/>
            <person name="Ichikawa N."/>
        </authorList>
    </citation>
    <scope>NUCLEOTIDE SEQUENCE [LARGE SCALE GENOMIC DNA]</scope>
    <source>
        <strain evidence="10 11">NBRC 100819</strain>
    </source>
</reference>
<feature type="region of interest" description="Disordered" evidence="6">
    <location>
        <begin position="786"/>
        <end position="830"/>
    </location>
</feature>
<evidence type="ECO:0000256" key="2">
    <source>
        <dbReference type="ARBA" id="ARBA00005940"/>
    </source>
</evidence>
<evidence type="ECO:0000256" key="3">
    <source>
        <dbReference type="ARBA" id="ARBA00012756"/>
    </source>
</evidence>
<dbReference type="EC" id="3.2.1.23" evidence="3"/>
<dbReference type="InterPro" id="IPR013529">
    <property type="entry name" value="Glyco_hydro_42_N"/>
</dbReference>
<comment type="catalytic activity">
    <reaction evidence="1">
        <text>Hydrolysis of terminal non-reducing beta-D-galactose residues in beta-D-galactosides.</text>
        <dbReference type="EC" id="3.2.1.23"/>
    </reaction>
</comment>
<evidence type="ECO:0000256" key="6">
    <source>
        <dbReference type="SAM" id="MobiDB-lite"/>
    </source>
</evidence>
<dbReference type="PANTHER" id="PTHR36447:SF1">
    <property type="entry name" value="BETA-GALACTOSIDASE GANA"/>
    <property type="match status" value="1"/>
</dbReference>
<feature type="region of interest" description="Disordered" evidence="6">
    <location>
        <begin position="655"/>
        <end position="690"/>
    </location>
</feature>
<evidence type="ECO:0000259" key="9">
    <source>
        <dbReference type="Pfam" id="PF08533"/>
    </source>
</evidence>
<dbReference type="AlphaFoldDB" id="A0A511JNE2"/>
<feature type="compositionally biased region" description="Basic and acidic residues" evidence="6">
    <location>
        <begin position="798"/>
        <end position="811"/>
    </location>
</feature>
<dbReference type="Pfam" id="PF08533">
    <property type="entry name" value="Glyco_hydro_42C"/>
    <property type="match status" value="1"/>
</dbReference>
<evidence type="ECO:0000313" key="11">
    <source>
        <dbReference type="Proteomes" id="UP000321049"/>
    </source>
</evidence>
<protein>
    <recommendedName>
        <fullName evidence="3">beta-galactosidase</fullName>
        <ecNumber evidence="3">3.2.1.23</ecNumber>
    </recommendedName>
</protein>
<organism evidence="10 11">
    <name type="scientific">Cellulomonas terrae</name>
    <dbReference type="NCBI Taxonomy" id="311234"/>
    <lineage>
        <taxon>Bacteria</taxon>
        <taxon>Bacillati</taxon>
        <taxon>Actinomycetota</taxon>
        <taxon>Actinomycetes</taxon>
        <taxon>Micrococcales</taxon>
        <taxon>Cellulomonadaceae</taxon>
        <taxon>Cellulomonas</taxon>
    </lineage>
</organism>
<dbReference type="GO" id="GO:0006012">
    <property type="term" value="P:galactose metabolic process"/>
    <property type="evidence" value="ECO:0007669"/>
    <property type="project" value="InterPro"/>
</dbReference>
<evidence type="ECO:0000259" key="7">
    <source>
        <dbReference type="Pfam" id="PF02449"/>
    </source>
</evidence>
<dbReference type="GO" id="GO:0009341">
    <property type="term" value="C:beta-galactosidase complex"/>
    <property type="evidence" value="ECO:0007669"/>
    <property type="project" value="InterPro"/>
</dbReference>
<dbReference type="SUPFAM" id="SSF52317">
    <property type="entry name" value="Class I glutamine amidotransferase-like"/>
    <property type="match status" value="1"/>
</dbReference>
<keyword evidence="5" id="KW-0326">Glycosidase</keyword>
<dbReference type="InterPro" id="IPR013780">
    <property type="entry name" value="Glyco_hydro_b"/>
</dbReference>
<comment type="similarity">
    <text evidence="2">Belongs to the glycosyl hydrolase 42 family.</text>
</comment>